<gene>
    <name evidence="1" type="ORF">C2G38_2174348</name>
</gene>
<proteinExistence type="predicted"/>
<evidence type="ECO:0000313" key="2">
    <source>
        <dbReference type="Proteomes" id="UP000266673"/>
    </source>
</evidence>
<protein>
    <recommendedName>
        <fullName evidence="3">TLDc domain-containing protein</fullName>
    </recommendedName>
</protein>
<evidence type="ECO:0008006" key="3">
    <source>
        <dbReference type="Google" id="ProtNLM"/>
    </source>
</evidence>
<keyword evidence="2" id="KW-1185">Reference proteome</keyword>
<dbReference type="Proteomes" id="UP000266673">
    <property type="component" value="Unassembled WGS sequence"/>
</dbReference>
<name>A0A397VQU8_9GLOM</name>
<sequence length="156" mass="17945">MKVFDLDDFTSLPENALVTLLKRDYLQMDKLKIWDKIPSNETLKRIKPYHTIFEKSIWDDILIKNLDLDTPVFKTSLILPNYTKITTQLPSRYPTNNLLLKGSRDSFTGDTFHKQCNNIPGTVVVLKVNDTNEILGGNGNLKKFILSRILKKSYGI</sequence>
<organism evidence="1 2">
    <name type="scientific">Gigaspora rosea</name>
    <dbReference type="NCBI Taxonomy" id="44941"/>
    <lineage>
        <taxon>Eukaryota</taxon>
        <taxon>Fungi</taxon>
        <taxon>Fungi incertae sedis</taxon>
        <taxon>Mucoromycota</taxon>
        <taxon>Glomeromycotina</taxon>
        <taxon>Glomeromycetes</taxon>
        <taxon>Diversisporales</taxon>
        <taxon>Gigasporaceae</taxon>
        <taxon>Gigaspora</taxon>
    </lineage>
</organism>
<dbReference type="EMBL" id="QKWP01000316">
    <property type="protein sequence ID" value="RIB22293.1"/>
    <property type="molecule type" value="Genomic_DNA"/>
</dbReference>
<dbReference type="OrthoDB" id="25620at2759"/>
<dbReference type="AlphaFoldDB" id="A0A397VQU8"/>
<comment type="caution">
    <text evidence="1">The sequence shown here is derived from an EMBL/GenBank/DDBJ whole genome shotgun (WGS) entry which is preliminary data.</text>
</comment>
<reference evidence="1 2" key="1">
    <citation type="submission" date="2018-06" db="EMBL/GenBank/DDBJ databases">
        <title>Comparative genomics reveals the genomic features of Rhizophagus irregularis, R. cerebriforme, R. diaphanum and Gigaspora rosea, and their symbiotic lifestyle signature.</title>
        <authorList>
            <person name="Morin E."/>
            <person name="San Clemente H."/>
            <person name="Chen E.C.H."/>
            <person name="De La Providencia I."/>
            <person name="Hainaut M."/>
            <person name="Kuo A."/>
            <person name="Kohler A."/>
            <person name="Murat C."/>
            <person name="Tang N."/>
            <person name="Roy S."/>
            <person name="Loubradou J."/>
            <person name="Henrissat B."/>
            <person name="Grigoriev I.V."/>
            <person name="Corradi N."/>
            <person name="Roux C."/>
            <person name="Martin F.M."/>
        </authorList>
    </citation>
    <scope>NUCLEOTIDE SEQUENCE [LARGE SCALE GENOMIC DNA]</scope>
    <source>
        <strain evidence="1 2">DAOM 194757</strain>
    </source>
</reference>
<evidence type="ECO:0000313" key="1">
    <source>
        <dbReference type="EMBL" id="RIB22293.1"/>
    </source>
</evidence>
<accession>A0A397VQU8</accession>